<dbReference type="InterPro" id="IPR043131">
    <property type="entry name" value="BCAT-like_N"/>
</dbReference>
<dbReference type="InterPro" id="IPR036038">
    <property type="entry name" value="Aminotransferase-like"/>
</dbReference>
<evidence type="ECO:0000256" key="3">
    <source>
        <dbReference type="ARBA" id="ARBA00022576"/>
    </source>
</evidence>
<organism evidence="8">
    <name type="scientific">Dissoconium aciculare CBS 342.82</name>
    <dbReference type="NCBI Taxonomy" id="1314786"/>
    <lineage>
        <taxon>Eukaryota</taxon>
        <taxon>Fungi</taxon>
        <taxon>Dikarya</taxon>
        <taxon>Ascomycota</taxon>
        <taxon>Pezizomycotina</taxon>
        <taxon>Dothideomycetes</taxon>
        <taxon>Dothideomycetidae</taxon>
        <taxon>Mycosphaerellales</taxon>
        <taxon>Dissoconiaceae</taxon>
        <taxon>Dissoconium</taxon>
    </lineage>
</organism>
<evidence type="ECO:0000256" key="1">
    <source>
        <dbReference type="ARBA" id="ARBA00001933"/>
    </source>
</evidence>
<dbReference type="InterPro" id="IPR001544">
    <property type="entry name" value="Aminotrans_IV"/>
</dbReference>
<dbReference type="PANTHER" id="PTHR42825">
    <property type="entry name" value="AMINO ACID AMINOTRANSFERASE"/>
    <property type="match status" value="1"/>
</dbReference>
<dbReference type="Pfam" id="PF01063">
    <property type="entry name" value="Aminotran_4"/>
    <property type="match status" value="1"/>
</dbReference>
<reference evidence="8" key="2">
    <citation type="submission" date="2020-04" db="EMBL/GenBank/DDBJ databases">
        <authorList>
            <consortium name="NCBI Genome Project"/>
        </authorList>
    </citation>
    <scope>NUCLEOTIDE SEQUENCE</scope>
    <source>
        <strain evidence="8">CBS 342.82</strain>
    </source>
</reference>
<dbReference type="GeneID" id="54364199"/>
<keyword evidence="7" id="KW-1185">Reference proteome</keyword>
<dbReference type="InterPro" id="IPR005786">
    <property type="entry name" value="B_amino_transII"/>
</dbReference>
<evidence type="ECO:0000313" key="7">
    <source>
        <dbReference type="Proteomes" id="UP000504637"/>
    </source>
</evidence>
<gene>
    <name evidence="8" type="ORF">K489DRAFT_388240</name>
</gene>
<name>A0A6J3M5X1_9PEZI</name>
<proteinExistence type="inferred from homology"/>
<keyword evidence="4" id="KW-0808">Transferase</keyword>
<comment type="similarity">
    <text evidence="2">Belongs to the class-IV pyridoxal-phosphate-dependent aminotransferase family.</text>
</comment>
<evidence type="ECO:0000256" key="5">
    <source>
        <dbReference type="ARBA" id="ARBA00022898"/>
    </source>
</evidence>
<dbReference type="AlphaFoldDB" id="A0A6J3M5X1"/>
<dbReference type="InterPro" id="IPR043132">
    <property type="entry name" value="BCAT-like_C"/>
</dbReference>
<keyword evidence="5" id="KW-0663">Pyridoxal phosphate</keyword>
<keyword evidence="3 8" id="KW-0032">Aminotransferase</keyword>
<accession>A0A6J3M5X1</accession>
<evidence type="ECO:0000256" key="2">
    <source>
        <dbReference type="ARBA" id="ARBA00009320"/>
    </source>
</evidence>
<reference evidence="8" key="1">
    <citation type="submission" date="2020-01" db="EMBL/GenBank/DDBJ databases">
        <authorList>
            <consortium name="DOE Joint Genome Institute"/>
            <person name="Haridas S."/>
            <person name="Albert R."/>
            <person name="Binder M."/>
            <person name="Bloem J."/>
            <person name="Labutti K."/>
            <person name="Salamov A."/>
            <person name="Andreopoulos B."/>
            <person name="Baker S.E."/>
            <person name="Barry K."/>
            <person name="Bills G."/>
            <person name="Bluhm B.H."/>
            <person name="Cannon C."/>
            <person name="Castanera R."/>
            <person name="Culley D.E."/>
            <person name="Daum C."/>
            <person name="Ezra D."/>
            <person name="Gonzalez J.B."/>
            <person name="Henrissat B."/>
            <person name="Kuo A."/>
            <person name="Liang C."/>
            <person name="Lipzen A."/>
            <person name="Lutzoni F."/>
            <person name="Magnuson J."/>
            <person name="Mondo S."/>
            <person name="Nolan M."/>
            <person name="Ohm R."/>
            <person name="Pangilinan J."/>
            <person name="Park H.-J."/>
            <person name="Ramirez L."/>
            <person name="Alfaro M."/>
            <person name="Sun H."/>
            <person name="Tritt A."/>
            <person name="Yoshinaga Y."/>
            <person name="Zwiers L.-H."/>
            <person name="Turgeon B.G."/>
            <person name="Goodwin S.B."/>
            <person name="Spatafora J.W."/>
            <person name="Crous P.W."/>
            <person name="Grigoriev I.V."/>
        </authorList>
    </citation>
    <scope>NUCLEOTIDE SEQUENCE</scope>
    <source>
        <strain evidence="8">CBS 342.82</strain>
    </source>
</reference>
<evidence type="ECO:0000256" key="6">
    <source>
        <dbReference type="PIRSR" id="PIRSR006468-1"/>
    </source>
</evidence>
<dbReference type="SUPFAM" id="SSF56752">
    <property type="entry name" value="D-aminoacid aminotransferase-like PLP-dependent enzymes"/>
    <property type="match status" value="1"/>
</dbReference>
<sequence length="332" mass="36486">MSSWPPLPMADIDWSSPKDLFSHQYNGHVQATYRKSTGRWTLLQIVQDPNIRAHGLAAGLNYGQQAFEGLGAFRQTGTPGGISIFRPVYNALRFQYSARVLSLPEVPTEMFIRAIRMAVAVNATYVPPVNSGWSMYCGPLLLATSPTLMPGFPEECTFCVYVFLTALGSQADSAPVKALILDDFDRAATRGTGRAKIGTNYAGVASWSRQASEAGFGITLHLDSVRHENIDQFSTCGFLGVSKLHIDKVTNYTIVVPDSPSAVVGVTSDSILHIAKSWGWNVVKRRIKYTELNNFSEVIGTGTAVGLIQIRSITRRWSDDLPRWSSILRPAR</sequence>
<comment type="cofactor">
    <cofactor evidence="1">
        <name>pyridoxal 5'-phosphate</name>
        <dbReference type="ChEBI" id="CHEBI:597326"/>
    </cofactor>
</comment>
<evidence type="ECO:0000256" key="4">
    <source>
        <dbReference type="ARBA" id="ARBA00022679"/>
    </source>
</evidence>
<dbReference type="PANTHER" id="PTHR42825:SF2">
    <property type="entry name" value="BRANCHED-CHAIN-AMINO-ACID AMINOTRANSFERASE 3, CHLOROPLASTIC-RELATED"/>
    <property type="match status" value="1"/>
</dbReference>
<feature type="modified residue" description="N6-(pyridoxal phosphate)lysine" evidence="6">
    <location>
        <position position="196"/>
    </location>
</feature>
<dbReference type="Gene3D" id="3.20.10.10">
    <property type="entry name" value="D-amino Acid Aminotransferase, subunit A, domain 2"/>
    <property type="match status" value="1"/>
</dbReference>
<dbReference type="PIRSF" id="PIRSF006468">
    <property type="entry name" value="BCAT1"/>
    <property type="match status" value="1"/>
</dbReference>
<dbReference type="OrthoDB" id="409992at2759"/>
<evidence type="ECO:0000313" key="8">
    <source>
        <dbReference type="RefSeq" id="XP_033460487.1"/>
    </source>
</evidence>
<protein>
    <submittedName>
        <fullName evidence="8">Branched-chain-amino-acid aminotransferase 5</fullName>
    </submittedName>
</protein>
<dbReference type="GO" id="GO:0009081">
    <property type="term" value="P:branched-chain amino acid metabolic process"/>
    <property type="evidence" value="ECO:0007669"/>
    <property type="project" value="InterPro"/>
</dbReference>
<reference evidence="8" key="3">
    <citation type="submission" date="2025-08" db="UniProtKB">
        <authorList>
            <consortium name="RefSeq"/>
        </authorList>
    </citation>
    <scope>IDENTIFICATION</scope>
    <source>
        <strain evidence="8">CBS 342.82</strain>
    </source>
</reference>
<dbReference type="RefSeq" id="XP_033460487.1">
    <property type="nucleotide sequence ID" value="XM_033606399.1"/>
</dbReference>
<dbReference type="GO" id="GO:0004084">
    <property type="term" value="F:branched-chain-amino-acid transaminase activity"/>
    <property type="evidence" value="ECO:0007669"/>
    <property type="project" value="InterPro"/>
</dbReference>
<dbReference type="Proteomes" id="UP000504637">
    <property type="component" value="Unplaced"/>
</dbReference>
<dbReference type="Gene3D" id="3.30.470.10">
    <property type="match status" value="1"/>
</dbReference>